<keyword evidence="2" id="KW-1185">Reference proteome</keyword>
<gene>
    <name evidence="1" type="ORF">AQUCO_05300018v1</name>
</gene>
<accession>A0A2G5CHW1</accession>
<dbReference type="EMBL" id="KZ305070">
    <property type="protein sequence ID" value="PIA30892.1"/>
    <property type="molecule type" value="Genomic_DNA"/>
</dbReference>
<proteinExistence type="predicted"/>
<name>A0A2G5CHW1_AQUCA</name>
<dbReference type="AlphaFoldDB" id="A0A2G5CHW1"/>
<dbReference type="InParanoid" id="A0A2G5CHW1"/>
<evidence type="ECO:0000313" key="2">
    <source>
        <dbReference type="Proteomes" id="UP000230069"/>
    </source>
</evidence>
<protein>
    <submittedName>
        <fullName evidence="1">Uncharacterized protein</fullName>
    </submittedName>
</protein>
<sequence>MGTKDNYFLPRQFVTNGCDDESFGDRLKGRNDPPQLVGKLTSCLNNSDLMKELETSWSPPMDMHERNNYKEDNSDLMKELETSCSPPEDMHERNNYKEDASEGNICTEETDCVSNTDSKRVNRSPLKISLACCNGYRKEVNEAAANGFISTKKYRNENDRKCSKNSQENRTKGIKVPNLNLPLNEIHMGIERSPFYDRTNVSYKVTVPENTGKWQCPQKPKPDVGPPLKQLRLTQWVRRVQ</sequence>
<dbReference type="OrthoDB" id="1847229at2759"/>
<dbReference type="PANTHER" id="PTHR36368">
    <property type="entry name" value="ATP-DEPENDENT CASEINOLYTIC PROTEASE/CROTONASE FAMILY PROTEIN"/>
    <property type="match status" value="1"/>
</dbReference>
<reference evidence="1 2" key="1">
    <citation type="submission" date="2017-09" db="EMBL/GenBank/DDBJ databases">
        <title>WGS assembly of Aquilegia coerulea Goldsmith.</title>
        <authorList>
            <person name="Hodges S."/>
            <person name="Kramer E."/>
            <person name="Nordborg M."/>
            <person name="Tomkins J."/>
            <person name="Borevitz J."/>
            <person name="Derieg N."/>
            <person name="Yan J."/>
            <person name="Mihaltcheva S."/>
            <person name="Hayes R.D."/>
            <person name="Rokhsar D."/>
        </authorList>
    </citation>
    <scope>NUCLEOTIDE SEQUENCE [LARGE SCALE GENOMIC DNA]</scope>
    <source>
        <strain evidence="2">cv. Goldsmith</strain>
    </source>
</reference>
<dbReference type="PANTHER" id="PTHR36368:SF1">
    <property type="entry name" value="ATP-DEPENDENT CASEINOLYTIC PROTEASE_CROTONASE FAMILY PROTEIN"/>
    <property type="match status" value="1"/>
</dbReference>
<dbReference type="Proteomes" id="UP000230069">
    <property type="component" value="Unassembled WGS sequence"/>
</dbReference>
<organism evidence="1 2">
    <name type="scientific">Aquilegia coerulea</name>
    <name type="common">Rocky mountain columbine</name>
    <dbReference type="NCBI Taxonomy" id="218851"/>
    <lineage>
        <taxon>Eukaryota</taxon>
        <taxon>Viridiplantae</taxon>
        <taxon>Streptophyta</taxon>
        <taxon>Embryophyta</taxon>
        <taxon>Tracheophyta</taxon>
        <taxon>Spermatophyta</taxon>
        <taxon>Magnoliopsida</taxon>
        <taxon>Ranunculales</taxon>
        <taxon>Ranunculaceae</taxon>
        <taxon>Thalictroideae</taxon>
        <taxon>Aquilegia</taxon>
    </lineage>
</organism>
<evidence type="ECO:0000313" key="1">
    <source>
        <dbReference type="EMBL" id="PIA30892.1"/>
    </source>
</evidence>